<dbReference type="EMBL" id="FOTS01000010">
    <property type="protein sequence ID" value="SFL60622.1"/>
    <property type="molecule type" value="Genomic_DNA"/>
</dbReference>
<dbReference type="NCBIfam" id="NF000818">
    <property type="entry name" value="PRK00062.1"/>
    <property type="match status" value="1"/>
</dbReference>
<evidence type="ECO:0000256" key="5">
    <source>
        <dbReference type="ARBA" id="ARBA00022898"/>
    </source>
</evidence>
<organism evidence="9 10">
    <name type="scientific">Pelosinus propionicus DSM 13327</name>
    <dbReference type="NCBI Taxonomy" id="1123291"/>
    <lineage>
        <taxon>Bacteria</taxon>
        <taxon>Bacillati</taxon>
        <taxon>Bacillota</taxon>
        <taxon>Negativicutes</taxon>
        <taxon>Selenomonadales</taxon>
        <taxon>Sporomusaceae</taxon>
        <taxon>Pelosinus</taxon>
    </lineage>
</organism>
<evidence type="ECO:0000256" key="1">
    <source>
        <dbReference type="ARBA" id="ARBA00001579"/>
    </source>
</evidence>
<keyword evidence="6 8" id="KW-0413">Isomerase</keyword>
<gene>
    <name evidence="8" type="primary">hemL</name>
    <name evidence="9" type="ORF">SAMN04490355_1010117</name>
</gene>
<dbReference type="InterPro" id="IPR005814">
    <property type="entry name" value="Aminotrans_3"/>
</dbReference>
<comment type="catalytic activity">
    <reaction evidence="1 8">
        <text>(S)-4-amino-5-oxopentanoate = 5-aminolevulinate</text>
        <dbReference type="Rhea" id="RHEA:14265"/>
        <dbReference type="ChEBI" id="CHEBI:57501"/>
        <dbReference type="ChEBI" id="CHEBI:356416"/>
        <dbReference type="EC" id="5.4.3.8"/>
    </reaction>
</comment>
<comment type="cofactor">
    <cofactor evidence="2 8">
        <name>pyridoxal 5'-phosphate</name>
        <dbReference type="ChEBI" id="CHEBI:597326"/>
    </cofactor>
</comment>
<dbReference type="InterPro" id="IPR015422">
    <property type="entry name" value="PyrdxlP-dep_Trfase_small"/>
</dbReference>
<dbReference type="AlphaFoldDB" id="A0A1I4J1X4"/>
<protein>
    <recommendedName>
        <fullName evidence="8">Glutamate-1-semialdehyde 2,1-aminomutase</fullName>
        <shortName evidence="8">GSA</shortName>
        <ecNumber evidence="8">5.4.3.8</ecNumber>
    </recommendedName>
    <alternativeName>
        <fullName evidence="8">Glutamate-1-semialdehyde aminotransferase</fullName>
        <shortName evidence="8">GSA-AT</shortName>
    </alternativeName>
</protein>
<dbReference type="GO" id="GO:0042286">
    <property type="term" value="F:glutamate-1-semialdehyde 2,1-aminomutase activity"/>
    <property type="evidence" value="ECO:0007669"/>
    <property type="project" value="UniProtKB-UniRule"/>
</dbReference>
<evidence type="ECO:0000313" key="9">
    <source>
        <dbReference type="EMBL" id="SFL60622.1"/>
    </source>
</evidence>
<dbReference type="Gene3D" id="3.90.1150.10">
    <property type="entry name" value="Aspartate Aminotransferase, domain 1"/>
    <property type="match status" value="1"/>
</dbReference>
<dbReference type="UniPathway" id="UPA00251">
    <property type="reaction ID" value="UER00317"/>
</dbReference>
<keyword evidence="8" id="KW-0963">Cytoplasm</keyword>
<dbReference type="GO" id="GO:0006782">
    <property type="term" value="P:protoporphyrinogen IX biosynthetic process"/>
    <property type="evidence" value="ECO:0007669"/>
    <property type="project" value="UniProtKB-UniRule"/>
</dbReference>
<proteinExistence type="inferred from homology"/>
<reference evidence="10" key="1">
    <citation type="submission" date="2016-10" db="EMBL/GenBank/DDBJ databases">
        <authorList>
            <person name="Varghese N."/>
            <person name="Submissions S."/>
        </authorList>
    </citation>
    <scope>NUCLEOTIDE SEQUENCE [LARGE SCALE GENOMIC DNA]</scope>
    <source>
        <strain evidence="10">DSM 13327</strain>
    </source>
</reference>
<comment type="similarity">
    <text evidence="4 8">Belongs to the class-III pyridoxal-phosphate-dependent aminotransferase family. HemL subfamily.</text>
</comment>
<dbReference type="InterPro" id="IPR049704">
    <property type="entry name" value="Aminotrans_3_PPA_site"/>
</dbReference>
<sequence>MAFHLNKSTEAFNEAKQYIPGGVNSPVRSFRGVGGTPPFIARAAGSRLYDIDSNQYIDYVGSWGPMILGHAHPAVVEALVQAVSNGTSYGAPTLLETTLAKLVQQAVPSMELIRMVNSGTEATMSVLRLARAYTKRSKIIKFIGCYHGHHDSLLVKAGSGAATLGVPDSPGVSAAVAGGTISVNYNDLAGLNEVFTQYGEEIAAVIIEPVAGNMGMVLPQEGYLAAVREITQRYGSLLIFDEVMTGFRVAYSGAQSVFGIKPDLTCLGKIIGGGLPVGAYGGRQDIMELISPAGPVYQAGTLSGNPLAMTAGITTLTLLSQTPGLYEKLAEKTKTLCAGIRAQGEKYGFTLQYHQLGAMFGMFFTDQPVYDYESAKQSDIGAFNTFFHEMLKQGVYMAPSQFEAGFMSAAHSEEDIAATIAASGYAFAKVAEYHKNNK</sequence>
<dbReference type="PANTHER" id="PTHR43713:SF3">
    <property type="entry name" value="GLUTAMATE-1-SEMIALDEHYDE 2,1-AMINOMUTASE 1, CHLOROPLASTIC-RELATED"/>
    <property type="match status" value="1"/>
</dbReference>
<dbReference type="InterPro" id="IPR015421">
    <property type="entry name" value="PyrdxlP-dep_Trfase_major"/>
</dbReference>
<dbReference type="InterPro" id="IPR015424">
    <property type="entry name" value="PyrdxlP-dep_Trfase"/>
</dbReference>
<dbReference type="InterPro" id="IPR004639">
    <property type="entry name" value="4pyrrol_synth_GluAld_NH2Trfase"/>
</dbReference>
<evidence type="ECO:0000256" key="6">
    <source>
        <dbReference type="ARBA" id="ARBA00023235"/>
    </source>
</evidence>
<comment type="subunit">
    <text evidence="8">Homodimer.</text>
</comment>
<evidence type="ECO:0000256" key="3">
    <source>
        <dbReference type="ARBA" id="ARBA00004819"/>
    </source>
</evidence>
<comment type="pathway">
    <text evidence="3">Porphyrin-containing compound metabolism; protoporphyrin-IX biosynthesis; 5-aminolevulinate from L-glutamyl-tRNA(Glu): step 2/2.</text>
</comment>
<dbReference type="CDD" id="cd00610">
    <property type="entry name" value="OAT_like"/>
    <property type="match status" value="1"/>
</dbReference>
<keyword evidence="10" id="KW-1185">Reference proteome</keyword>
<dbReference type="GO" id="GO:0008483">
    <property type="term" value="F:transaminase activity"/>
    <property type="evidence" value="ECO:0007669"/>
    <property type="project" value="InterPro"/>
</dbReference>
<evidence type="ECO:0000256" key="7">
    <source>
        <dbReference type="ARBA" id="ARBA00023244"/>
    </source>
</evidence>
<dbReference type="Proteomes" id="UP000199520">
    <property type="component" value="Unassembled WGS sequence"/>
</dbReference>
<dbReference type="PANTHER" id="PTHR43713">
    <property type="entry name" value="GLUTAMATE-1-SEMIALDEHYDE 2,1-AMINOMUTASE"/>
    <property type="match status" value="1"/>
</dbReference>
<dbReference type="GO" id="GO:0005737">
    <property type="term" value="C:cytoplasm"/>
    <property type="evidence" value="ECO:0007669"/>
    <property type="project" value="UniProtKB-SubCell"/>
</dbReference>
<dbReference type="FunFam" id="3.40.640.10:FF:000021">
    <property type="entry name" value="Glutamate-1-semialdehyde 2,1-aminomutase"/>
    <property type="match status" value="1"/>
</dbReference>
<dbReference type="HAMAP" id="MF_00375">
    <property type="entry name" value="HemL_aminotrans_3"/>
    <property type="match status" value="1"/>
</dbReference>
<evidence type="ECO:0000313" key="10">
    <source>
        <dbReference type="Proteomes" id="UP000199520"/>
    </source>
</evidence>
<keyword evidence="5 8" id="KW-0663">Pyridoxal phosphate</keyword>
<evidence type="ECO:0000256" key="4">
    <source>
        <dbReference type="ARBA" id="ARBA00008981"/>
    </source>
</evidence>
<accession>A0A1I4J1X4</accession>
<dbReference type="STRING" id="1123291.SAMN04490355_1010117"/>
<name>A0A1I4J1X4_9FIRM</name>
<dbReference type="NCBIfam" id="TIGR00713">
    <property type="entry name" value="hemL"/>
    <property type="match status" value="1"/>
</dbReference>
<dbReference type="SUPFAM" id="SSF53383">
    <property type="entry name" value="PLP-dependent transferases"/>
    <property type="match status" value="1"/>
</dbReference>
<keyword evidence="7 8" id="KW-0627">Porphyrin biosynthesis</keyword>
<dbReference type="OrthoDB" id="3034088at2"/>
<evidence type="ECO:0000256" key="8">
    <source>
        <dbReference type="HAMAP-Rule" id="MF_00375"/>
    </source>
</evidence>
<dbReference type="RefSeq" id="WP_090934579.1">
    <property type="nucleotide sequence ID" value="NZ_FOTS01000010.1"/>
</dbReference>
<dbReference type="EC" id="5.4.3.8" evidence="8"/>
<feature type="modified residue" description="N6-(pyridoxal phosphate)lysine" evidence="8">
    <location>
        <position position="269"/>
    </location>
</feature>
<evidence type="ECO:0000256" key="2">
    <source>
        <dbReference type="ARBA" id="ARBA00001933"/>
    </source>
</evidence>
<dbReference type="Gene3D" id="3.40.640.10">
    <property type="entry name" value="Type I PLP-dependent aspartate aminotransferase-like (Major domain)"/>
    <property type="match status" value="1"/>
</dbReference>
<comment type="subcellular location">
    <subcellularLocation>
        <location evidence="8">Cytoplasm</location>
    </subcellularLocation>
</comment>
<dbReference type="Pfam" id="PF00202">
    <property type="entry name" value="Aminotran_3"/>
    <property type="match status" value="1"/>
</dbReference>
<dbReference type="GO" id="GO:0030170">
    <property type="term" value="F:pyridoxal phosphate binding"/>
    <property type="evidence" value="ECO:0007669"/>
    <property type="project" value="InterPro"/>
</dbReference>
<dbReference type="PROSITE" id="PS00600">
    <property type="entry name" value="AA_TRANSFER_CLASS_3"/>
    <property type="match status" value="1"/>
</dbReference>